<evidence type="ECO:0000256" key="4">
    <source>
        <dbReference type="ARBA" id="ARBA00022723"/>
    </source>
</evidence>
<keyword evidence="5" id="KW-0862">Zinc</keyword>
<dbReference type="InParanoid" id="L7JZ06"/>
<evidence type="ECO:0000313" key="8">
    <source>
        <dbReference type="EMBL" id="ELQ76271.1"/>
    </source>
</evidence>
<dbReference type="VEuPathDB" id="MicrosporidiaDB:THOM_0720"/>
<proteinExistence type="inferred from homology"/>
<dbReference type="PIRSF" id="PIRSF005653">
    <property type="entry name" value="RNA_pol_N/8_sub"/>
    <property type="match status" value="1"/>
</dbReference>
<organism evidence="8 9">
    <name type="scientific">Trachipleistophora hominis</name>
    <name type="common">Microsporidian parasite</name>
    <dbReference type="NCBI Taxonomy" id="72359"/>
    <lineage>
        <taxon>Eukaryota</taxon>
        <taxon>Fungi</taxon>
        <taxon>Fungi incertae sedis</taxon>
        <taxon>Microsporidia</taxon>
        <taxon>Pleistophoridae</taxon>
        <taxon>Trachipleistophora</taxon>
    </lineage>
</organism>
<keyword evidence="6" id="KW-0804">Transcription</keyword>
<evidence type="ECO:0000256" key="6">
    <source>
        <dbReference type="ARBA" id="ARBA00023163"/>
    </source>
</evidence>
<dbReference type="GO" id="GO:0042797">
    <property type="term" value="P:tRNA transcription by RNA polymerase III"/>
    <property type="evidence" value="ECO:0007669"/>
    <property type="project" value="TreeGrafter"/>
</dbReference>
<comment type="subcellular location">
    <subcellularLocation>
        <location evidence="1">Nucleus</location>
    </subcellularLocation>
</comment>
<keyword evidence="8" id="KW-0808">Transferase</keyword>
<dbReference type="GO" id="GO:0005666">
    <property type="term" value="C:RNA polymerase III complex"/>
    <property type="evidence" value="ECO:0007669"/>
    <property type="project" value="EnsemblFungi"/>
</dbReference>
<gene>
    <name evidence="8" type="ORF">THOM_0720</name>
</gene>
<dbReference type="Pfam" id="PF01194">
    <property type="entry name" value="RNA_pol_N"/>
    <property type="match status" value="1"/>
</dbReference>
<evidence type="ECO:0000256" key="5">
    <source>
        <dbReference type="ARBA" id="ARBA00022833"/>
    </source>
</evidence>
<dbReference type="InterPro" id="IPR000268">
    <property type="entry name" value="RPABC5/Rpb10"/>
</dbReference>
<evidence type="ECO:0000313" key="9">
    <source>
        <dbReference type="Proteomes" id="UP000011185"/>
    </source>
</evidence>
<dbReference type="FunFam" id="1.10.10.60:FF:000024">
    <property type="entry name" value="DNA-directed RNA polymerases I, II, and III subunit"/>
    <property type="match status" value="1"/>
</dbReference>
<name>L7JZ06_TRAHO</name>
<keyword evidence="8" id="KW-0548">Nucleotidyltransferase</keyword>
<protein>
    <recommendedName>
        <fullName evidence="2">DNA-directed RNA polymerases I, II, and III subunit RPABC5</fullName>
    </recommendedName>
</protein>
<evidence type="ECO:0000256" key="3">
    <source>
        <dbReference type="ARBA" id="ARBA00022478"/>
    </source>
</evidence>
<evidence type="ECO:0000256" key="7">
    <source>
        <dbReference type="ARBA" id="ARBA00025720"/>
    </source>
</evidence>
<dbReference type="GO" id="GO:0005736">
    <property type="term" value="C:RNA polymerase I complex"/>
    <property type="evidence" value="ECO:0007669"/>
    <property type="project" value="EnsemblFungi"/>
</dbReference>
<dbReference type="GO" id="GO:0006360">
    <property type="term" value="P:transcription by RNA polymerase I"/>
    <property type="evidence" value="ECO:0007669"/>
    <property type="project" value="EnsemblFungi"/>
</dbReference>
<dbReference type="Proteomes" id="UP000011185">
    <property type="component" value="Unassembled WGS sequence"/>
</dbReference>
<dbReference type="EMBL" id="JH993857">
    <property type="protein sequence ID" value="ELQ76271.1"/>
    <property type="molecule type" value="Genomic_DNA"/>
</dbReference>
<dbReference type="AlphaFoldDB" id="L7JZ06"/>
<dbReference type="OMA" id="YCCRRMF"/>
<dbReference type="InterPro" id="IPR023580">
    <property type="entry name" value="RNA_pol_su_RPB10"/>
</dbReference>
<comment type="similarity">
    <text evidence="7">Belongs to the archaeal Rpo10/eukaryotic RPB10 RNA polymerase subunit family.</text>
</comment>
<sequence>MLIPVRCFTCNKEISSLYEKYVLLLKADYTECEAMDKLGIKRMCCRRMVLCHVDIVDKLLKFDTTQDINTEL</sequence>
<dbReference type="HOGENOM" id="CLU_143122_1_0_1"/>
<evidence type="ECO:0000256" key="2">
    <source>
        <dbReference type="ARBA" id="ARBA00020813"/>
    </source>
</evidence>
<keyword evidence="9" id="KW-1185">Reference proteome</keyword>
<dbReference type="OrthoDB" id="10258858at2759"/>
<dbReference type="GO" id="GO:0006367">
    <property type="term" value="P:transcription initiation at RNA polymerase II promoter"/>
    <property type="evidence" value="ECO:0007669"/>
    <property type="project" value="EnsemblFungi"/>
</dbReference>
<evidence type="ECO:0000256" key="1">
    <source>
        <dbReference type="ARBA" id="ARBA00004123"/>
    </source>
</evidence>
<reference evidence="8 9" key="1">
    <citation type="journal article" date="2012" name="PLoS Pathog.">
        <title>The genome of the obligate intracellular parasite Trachipleistophora hominis: new insights into microsporidian genome dynamics and reductive evolution.</title>
        <authorList>
            <person name="Heinz E."/>
            <person name="Williams T.A."/>
            <person name="Nakjang S."/>
            <person name="Noel C.J."/>
            <person name="Swan D.C."/>
            <person name="Goldberg A.V."/>
            <person name="Harris S.R."/>
            <person name="Weinmaier T."/>
            <person name="Markert S."/>
            <person name="Becher D."/>
            <person name="Bernhardt J."/>
            <person name="Dagan T."/>
            <person name="Hacker C."/>
            <person name="Lucocq J.M."/>
            <person name="Schweder T."/>
            <person name="Rattei T."/>
            <person name="Hall N."/>
            <person name="Hirt R.P."/>
            <person name="Embley T.M."/>
        </authorList>
    </citation>
    <scope>NUCLEOTIDE SEQUENCE [LARGE SCALE GENOMIC DNA]</scope>
</reference>
<dbReference type="Gene3D" id="1.10.10.60">
    <property type="entry name" value="Homeodomain-like"/>
    <property type="match status" value="1"/>
</dbReference>
<accession>L7JZ06</accession>
<keyword evidence="4" id="KW-0479">Metal-binding</keyword>
<dbReference type="STRING" id="72359.L7JZ06"/>
<dbReference type="PANTHER" id="PTHR23431:SF3">
    <property type="entry name" value="DNA-DIRECTED RNA POLYMERASES I, II, AND III SUBUNIT RPABC5"/>
    <property type="match status" value="1"/>
</dbReference>
<keyword evidence="3 8" id="KW-0240">DNA-directed RNA polymerase</keyword>
<dbReference type="GO" id="GO:0003899">
    <property type="term" value="F:DNA-directed RNA polymerase activity"/>
    <property type="evidence" value="ECO:0007669"/>
    <property type="project" value="EnsemblFungi"/>
</dbReference>
<dbReference type="GO" id="GO:0003677">
    <property type="term" value="F:DNA binding"/>
    <property type="evidence" value="ECO:0007669"/>
    <property type="project" value="InterPro"/>
</dbReference>
<dbReference type="SUPFAM" id="SSF46924">
    <property type="entry name" value="RNA polymerase subunit RPB10"/>
    <property type="match status" value="1"/>
</dbReference>
<dbReference type="GO" id="GO:0008270">
    <property type="term" value="F:zinc ion binding"/>
    <property type="evidence" value="ECO:0007669"/>
    <property type="project" value="TreeGrafter"/>
</dbReference>
<dbReference type="FunCoup" id="L7JZ06">
    <property type="interactions" value="65"/>
</dbReference>
<dbReference type="PANTHER" id="PTHR23431">
    <property type="entry name" value="DNA-DIRECTED RNA POLYMERASES I, II, AND III SUBUNIT RPABC5 FAMILY MEMBER"/>
    <property type="match status" value="1"/>
</dbReference>
<dbReference type="GO" id="GO:0005665">
    <property type="term" value="C:RNA polymerase II, core complex"/>
    <property type="evidence" value="ECO:0007669"/>
    <property type="project" value="EnsemblFungi"/>
</dbReference>